<dbReference type="InterPro" id="IPR011990">
    <property type="entry name" value="TPR-like_helical_dom_sf"/>
</dbReference>
<dbReference type="EMBL" id="CAMXCT030002360">
    <property type="protein sequence ID" value="CAL4784941.1"/>
    <property type="molecule type" value="Genomic_DNA"/>
</dbReference>
<protein>
    <submittedName>
        <fullName evidence="1">Uncharacterized protein</fullName>
    </submittedName>
</protein>
<name>A0A9P1CTU7_9DINO</name>
<dbReference type="Gene3D" id="1.25.40.10">
    <property type="entry name" value="Tetratricopeptide repeat domain"/>
    <property type="match status" value="1"/>
</dbReference>
<gene>
    <name evidence="1" type="ORF">C1SCF055_LOCUS23990</name>
</gene>
<proteinExistence type="predicted"/>
<dbReference type="EMBL" id="CAMXCT020002360">
    <property type="protein sequence ID" value="CAL1151004.1"/>
    <property type="molecule type" value="Genomic_DNA"/>
</dbReference>
<evidence type="ECO:0000313" key="3">
    <source>
        <dbReference type="Proteomes" id="UP001152797"/>
    </source>
</evidence>
<dbReference type="AlphaFoldDB" id="A0A9P1CTU7"/>
<organism evidence="1">
    <name type="scientific">Cladocopium goreaui</name>
    <dbReference type="NCBI Taxonomy" id="2562237"/>
    <lineage>
        <taxon>Eukaryota</taxon>
        <taxon>Sar</taxon>
        <taxon>Alveolata</taxon>
        <taxon>Dinophyceae</taxon>
        <taxon>Suessiales</taxon>
        <taxon>Symbiodiniaceae</taxon>
        <taxon>Cladocopium</taxon>
    </lineage>
</organism>
<dbReference type="EMBL" id="CAMXCT010002360">
    <property type="protein sequence ID" value="CAI3997629.1"/>
    <property type="molecule type" value="Genomic_DNA"/>
</dbReference>
<keyword evidence="3" id="KW-1185">Reference proteome</keyword>
<reference evidence="1" key="1">
    <citation type="submission" date="2022-10" db="EMBL/GenBank/DDBJ databases">
        <authorList>
            <person name="Chen Y."/>
            <person name="Dougan E. K."/>
            <person name="Chan C."/>
            <person name="Rhodes N."/>
            <person name="Thang M."/>
        </authorList>
    </citation>
    <scope>NUCLEOTIDE SEQUENCE</scope>
</reference>
<evidence type="ECO:0000313" key="2">
    <source>
        <dbReference type="EMBL" id="CAL4784941.1"/>
    </source>
</evidence>
<accession>A0A9P1CTU7</accession>
<evidence type="ECO:0000313" key="1">
    <source>
        <dbReference type="EMBL" id="CAI3997629.1"/>
    </source>
</evidence>
<dbReference type="Proteomes" id="UP001152797">
    <property type="component" value="Unassembled WGS sequence"/>
</dbReference>
<sequence length="406" mass="45402">MRCRKQSIGFYCVGREPAAQDQARWESQKLKHILEIQEQQFGKEDRDTLNTKIDLAAALQLQNDFTGAQKQLEEVFEALGRAQSADLKPQLEEVSEALGRAGPTDLKDELHGCCETSACAHPTTRKDDPITRRAVDCFASLLGCLHEDKETMLKEVSKMQSQKLGEEHPLTVNSKADLAVVLQERDEQKEAAQVLKEILQEPHGHDVGIDFLKDLTLSPGPAAAAKDSAIDDKKKFTLHFVAKERAHANTEETSDIKYEGKIRSGASACWISFPGKFAAGWDALVAELHGDSVACVFLSTPDSGLGWHHKFADGSCYCKHIYGERDFETFGYLVKMKDRDSEKLKREQAKAKLTHAVVVAADATDKEEEKCRQEAERRWKENGKTAAWGCQWFHAWKEKVQSSGKT</sequence>
<reference evidence="2 3" key="2">
    <citation type="submission" date="2024-05" db="EMBL/GenBank/DDBJ databases">
        <authorList>
            <person name="Chen Y."/>
            <person name="Shah S."/>
            <person name="Dougan E. K."/>
            <person name="Thang M."/>
            <person name="Chan C."/>
        </authorList>
    </citation>
    <scope>NUCLEOTIDE SEQUENCE [LARGE SCALE GENOMIC DNA]</scope>
</reference>
<comment type="caution">
    <text evidence="1">The sequence shown here is derived from an EMBL/GenBank/DDBJ whole genome shotgun (WGS) entry which is preliminary data.</text>
</comment>